<sequence>MEPTLHSGELAVMRTHDGYTPGDVVAYRVPEDEFGAGAVIIHRIVGGNAEDGFVVQGDNRKGPDKWIPKPENIVGKMWFHVPDGGDWFAKLREPLGRGAVIGGMGLFLLLGHNLSEDVFRHRRRGGRRMPPEKGTRVGFKFPVRTAALVAVGVVALVGLALGAGAVYSFLQPAQESRFVERLGYEHTAAFEYSVKEEKSTLNPSGVIGPISPTGDDSAEVTPLLIYTKLARSIDIGFTYALESSPAADVAGDLTAVLQIQAGEEGWTKTEELLPPTPFEG</sequence>
<evidence type="ECO:0000256" key="1">
    <source>
        <dbReference type="SAM" id="Phobius"/>
    </source>
</evidence>
<name>A0A0F9BHT9_9ZZZZ</name>
<feature type="non-terminal residue" evidence="2">
    <location>
        <position position="280"/>
    </location>
</feature>
<dbReference type="EMBL" id="LAZR01040869">
    <property type="protein sequence ID" value="KKL13402.1"/>
    <property type="molecule type" value="Genomic_DNA"/>
</dbReference>
<dbReference type="AlphaFoldDB" id="A0A0F9BHT9"/>
<keyword evidence="1" id="KW-1133">Transmembrane helix</keyword>
<evidence type="ECO:0000313" key="2">
    <source>
        <dbReference type="EMBL" id="KKL13402.1"/>
    </source>
</evidence>
<dbReference type="CDD" id="cd06462">
    <property type="entry name" value="Peptidase_S24_S26"/>
    <property type="match status" value="1"/>
</dbReference>
<reference evidence="2" key="1">
    <citation type="journal article" date="2015" name="Nature">
        <title>Complex archaea that bridge the gap between prokaryotes and eukaryotes.</title>
        <authorList>
            <person name="Spang A."/>
            <person name="Saw J.H."/>
            <person name="Jorgensen S.L."/>
            <person name="Zaremba-Niedzwiedzka K."/>
            <person name="Martijn J."/>
            <person name="Lind A.E."/>
            <person name="van Eijk R."/>
            <person name="Schleper C."/>
            <person name="Guy L."/>
            <person name="Ettema T.J."/>
        </authorList>
    </citation>
    <scope>NUCLEOTIDE SEQUENCE</scope>
</reference>
<dbReference type="InterPro" id="IPR036286">
    <property type="entry name" value="LexA/Signal_pep-like_sf"/>
</dbReference>
<feature type="transmembrane region" description="Helical" evidence="1">
    <location>
        <begin position="146"/>
        <end position="170"/>
    </location>
</feature>
<protein>
    <recommendedName>
        <fullName evidence="3">Peptidase S26 domain-containing protein</fullName>
    </recommendedName>
</protein>
<keyword evidence="1" id="KW-0472">Membrane</keyword>
<feature type="transmembrane region" description="Helical" evidence="1">
    <location>
        <begin position="95"/>
        <end position="114"/>
    </location>
</feature>
<keyword evidence="1" id="KW-0812">Transmembrane</keyword>
<gene>
    <name evidence="2" type="ORF">LCGC14_2526130</name>
</gene>
<proteinExistence type="predicted"/>
<comment type="caution">
    <text evidence="2">The sequence shown here is derived from an EMBL/GenBank/DDBJ whole genome shotgun (WGS) entry which is preliminary data.</text>
</comment>
<organism evidence="2">
    <name type="scientific">marine sediment metagenome</name>
    <dbReference type="NCBI Taxonomy" id="412755"/>
    <lineage>
        <taxon>unclassified sequences</taxon>
        <taxon>metagenomes</taxon>
        <taxon>ecological metagenomes</taxon>
    </lineage>
</organism>
<accession>A0A0F9BHT9</accession>
<dbReference type="SUPFAM" id="SSF51306">
    <property type="entry name" value="LexA/Signal peptidase"/>
    <property type="match status" value="1"/>
</dbReference>
<evidence type="ECO:0008006" key="3">
    <source>
        <dbReference type="Google" id="ProtNLM"/>
    </source>
</evidence>